<dbReference type="PANTHER" id="PTHR43772:SF2">
    <property type="entry name" value="PUTATIVE (AFU_ORTHOLOGUE AFUA_2G04480)-RELATED"/>
    <property type="match status" value="1"/>
</dbReference>
<dbReference type="EMBL" id="OUNR01000018">
    <property type="protein sequence ID" value="SPP66169.1"/>
    <property type="molecule type" value="Genomic_DNA"/>
</dbReference>
<dbReference type="OrthoDB" id="3771157at2"/>
<name>A0A330LAQ3_9BACT</name>
<protein>
    <recommendedName>
        <fullName evidence="3">Glucosamine inositolphosphorylceramide transferase 1 N-terminal domain-containing protein</fullName>
    </recommendedName>
</protein>
<evidence type="ECO:0000256" key="1">
    <source>
        <dbReference type="ARBA" id="ARBA00022651"/>
    </source>
</evidence>
<keyword evidence="1" id="KW-0858">Xylan degradation</keyword>
<evidence type="ECO:0000313" key="4">
    <source>
        <dbReference type="EMBL" id="SPP66169.1"/>
    </source>
</evidence>
<dbReference type="SUPFAM" id="SSF75005">
    <property type="entry name" value="Arabinanase/levansucrase/invertase"/>
    <property type="match status" value="1"/>
</dbReference>
<dbReference type="Gene3D" id="2.115.10.20">
    <property type="entry name" value="Glycosyl hydrolase domain, family 43"/>
    <property type="match status" value="2"/>
</dbReference>
<feature type="domain" description="Glucosamine inositolphosphorylceramide transferase 1 N-terminal" evidence="3">
    <location>
        <begin position="27"/>
        <end position="304"/>
    </location>
</feature>
<dbReference type="InterPro" id="IPR052176">
    <property type="entry name" value="Glycosyl_Hydrlase_43_Enz"/>
</dbReference>
<keyword evidence="5" id="KW-1185">Reference proteome</keyword>
<reference evidence="5" key="1">
    <citation type="submission" date="2018-04" db="EMBL/GenBank/DDBJ databases">
        <authorList>
            <person name="Lucker S."/>
            <person name="Sakoula D."/>
        </authorList>
    </citation>
    <scope>NUCLEOTIDE SEQUENCE [LARGE SCALE GENOMIC DNA]</scope>
</reference>
<proteinExistence type="predicted"/>
<dbReference type="PANTHER" id="PTHR43772">
    <property type="entry name" value="ENDO-1,4-BETA-XYLANASE"/>
    <property type="match status" value="1"/>
</dbReference>
<keyword evidence="2" id="KW-0119">Carbohydrate metabolism</keyword>
<organism evidence="4 5">
    <name type="scientific">Nitrospira lenta</name>
    <dbReference type="NCBI Taxonomy" id="1436998"/>
    <lineage>
        <taxon>Bacteria</taxon>
        <taxon>Pseudomonadati</taxon>
        <taxon>Nitrospirota</taxon>
        <taxon>Nitrospiria</taxon>
        <taxon>Nitrospirales</taxon>
        <taxon>Nitrospiraceae</taxon>
        <taxon>Nitrospira</taxon>
    </lineage>
</organism>
<evidence type="ECO:0000313" key="5">
    <source>
        <dbReference type="Proteomes" id="UP000248168"/>
    </source>
</evidence>
<dbReference type="InParanoid" id="A0A330LAQ3"/>
<dbReference type="AlphaFoldDB" id="A0A330LAQ3"/>
<dbReference type="GO" id="GO:0045493">
    <property type="term" value="P:xylan catabolic process"/>
    <property type="evidence" value="ECO:0007669"/>
    <property type="project" value="UniProtKB-KW"/>
</dbReference>
<dbReference type="InterPro" id="IPR056442">
    <property type="entry name" value="GINT1_N"/>
</dbReference>
<dbReference type="InterPro" id="IPR023296">
    <property type="entry name" value="Glyco_hydro_beta-prop_sf"/>
</dbReference>
<gene>
    <name evidence="4" type="ORF">NITLEN_50209</name>
</gene>
<dbReference type="Pfam" id="PF24793">
    <property type="entry name" value="GINT1_N"/>
    <property type="match status" value="1"/>
</dbReference>
<dbReference type="RefSeq" id="WP_146216209.1">
    <property type="nucleotide sequence ID" value="NZ_OUNR01000018.1"/>
</dbReference>
<accession>A0A330LAQ3</accession>
<dbReference type="Proteomes" id="UP000248168">
    <property type="component" value="Unassembled WGS sequence"/>
</dbReference>
<evidence type="ECO:0000256" key="2">
    <source>
        <dbReference type="ARBA" id="ARBA00023277"/>
    </source>
</evidence>
<sequence length="317" mass="35315">MLTRVFTRMAHGLQNFRQRDSYARIAGEHKWSIGMLAGPSPLQLGPAGFANPVLEAQDVMDCRAAYLADPFMLKAAGQWHMLFEVLNLDSTKGEIGWATSEDAKTWTYRQIVLAESFHLSYPYLFEWNHEFYMIPESTGAGTLRLYKAFEFPLRWSLVGILLRGYFADPSIVHHNGKWWLFAETASGGQCDTLRLYWADDLLGPWQEHPRSPLIAGDSHIARPAGRIVPVDGCLMRFAQDCYPEYGTAVRAFAISELTPTGYAESACCQGALLAGSGVGWNRLGMHHIDAHCIGDQQWIACVDGFRRIAGAPQEVGA</sequence>
<evidence type="ECO:0000259" key="3">
    <source>
        <dbReference type="Pfam" id="PF24793"/>
    </source>
</evidence>
<keyword evidence="1" id="KW-0624">Polysaccharide degradation</keyword>